<dbReference type="Proteomes" id="UP000009131">
    <property type="component" value="Unassembled WGS sequence"/>
</dbReference>
<evidence type="ECO:0000256" key="2">
    <source>
        <dbReference type="SAM" id="Phobius"/>
    </source>
</evidence>
<feature type="compositionally biased region" description="Basic and acidic residues" evidence="1">
    <location>
        <begin position="228"/>
        <end position="244"/>
    </location>
</feature>
<evidence type="ECO:0008006" key="5">
    <source>
        <dbReference type="Google" id="ProtNLM"/>
    </source>
</evidence>
<evidence type="ECO:0000313" key="4">
    <source>
        <dbReference type="Proteomes" id="UP000009131"/>
    </source>
</evidence>
<feature type="transmembrane region" description="Helical" evidence="2">
    <location>
        <begin position="75"/>
        <end position="97"/>
    </location>
</feature>
<dbReference type="InParanoid" id="G7DW13"/>
<keyword evidence="2" id="KW-0472">Membrane</keyword>
<evidence type="ECO:0000256" key="1">
    <source>
        <dbReference type="SAM" id="MobiDB-lite"/>
    </source>
</evidence>
<reference evidence="3 4" key="2">
    <citation type="journal article" date="2012" name="Open Biol.">
        <title>Characteristics of nucleosomes and linker DNA regions on the genome of the basidiomycete Mixia osmundae revealed by mono- and dinucleosome mapping.</title>
        <authorList>
            <person name="Nishida H."/>
            <person name="Kondo S."/>
            <person name="Matsumoto T."/>
            <person name="Suzuki Y."/>
            <person name="Yoshikawa H."/>
            <person name="Taylor T.D."/>
            <person name="Sugiyama J."/>
        </authorList>
    </citation>
    <scope>NUCLEOTIDE SEQUENCE [LARGE SCALE GENOMIC DNA]</scope>
    <source>
        <strain evidence="4">CBS 9802 / IAM 14324 / JCM 22182 / KY 12970</strain>
    </source>
</reference>
<dbReference type="OrthoDB" id="2590973at2759"/>
<comment type="caution">
    <text evidence="3">The sequence shown here is derived from an EMBL/GenBank/DDBJ whole genome shotgun (WGS) entry which is preliminary data.</text>
</comment>
<feature type="compositionally biased region" description="Polar residues" evidence="1">
    <location>
        <begin position="217"/>
        <end position="227"/>
    </location>
</feature>
<feature type="region of interest" description="Disordered" evidence="1">
    <location>
        <begin position="217"/>
        <end position="244"/>
    </location>
</feature>
<feature type="transmembrane region" description="Helical" evidence="2">
    <location>
        <begin position="167"/>
        <end position="186"/>
    </location>
</feature>
<dbReference type="RefSeq" id="XP_014565051.1">
    <property type="nucleotide sequence ID" value="XM_014709565.1"/>
</dbReference>
<dbReference type="EMBL" id="BABT02000047">
    <property type="protein sequence ID" value="GAA94819.1"/>
    <property type="molecule type" value="Genomic_DNA"/>
</dbReference>
<name>G7DW13_MIXOS</name>
<sequence length="244" mass="26266">MVKLHFGKPTDQHAYLHIPRALAFQATSATSIVVVGISSYGLVFLNDKKKMTAEQIPEGVLHAQEILNTNGSLTAASGFASLLCTVYVLMTILRIHPIETKRSIMIKEFLFGLATLFLLGANIAMTVVTSTKSATITTPLASPAVVARLVAASGQNLAYISNWPPRVAMIVGWVNFACMSLSWLLVSLAARHMLRSGHNEVAVGNATLFKSRKAAQVASSGVDSPNSMEKHSASEHEHTDMHQV</sequence>
<keyword evidence="2" id="KW-0812">Transmembrane</keyword>
<dbReference type="HOGENOM" id="CLU_1138246_0_0_1"/>
<feature type="transmembrane region" description="Helical" evidence="2">
    <location>
        <begin position="21"/>
        <end position="43"/>
    </location>
</feature>
<protein>
    <recommendedName>
        <fullName evidence="5">MARVEL domain-containing protein</fullName>
    </recommendedName>
</protein>
<dbReference type="eggNOG" id="ENOG502SDQR">
    <property type="taxonomic scope" value="Eukaryota"/>
</dbReference>
<reference evidence="3 4" key="1">
    <citation type="journal article" date="2011" name="J. Gen. Appl. Microbiol.">
        <title>Draft genome sequencing of the enigmatic basidiomycete Mixia osmundae.</title>
        <authorList>
            <person name="Nishida H."/>
            <person name="Nagatsuka Y."/>
            <person name="Sugiyama J."/>
        </authorList>
    </citation>
    <scope>NUCLEOTIDE SEQUENCE [LARGE SCALE GENOMIC DNA]</scope>
    <source>
        <strain evidence="4">CBS 9802 / IAM 14324 / JCM 22182 / KY 12970</strain>
    </source>
</reference>
<keyword evidence="2" id="KW-1133">Transmembrane helix</keyword>
<gene>
    <name evidence="3" type="primary">Mo01473</name>
    <name evidence="3" type="ORF">E5Q_01473</name>
</gene>
<organism evidence="3 4">
    <name type="scientific">Mixia osmundae (strain CBS 9802 / IAM 14324 / JCM 22182 / KY 12970)</name>
    <dbReference type="NCBI Taxonomy" id="764103"/>
    <lineage>
        <taxon>Eukaryota</taxon>
        <taxon>Fungi</taxon>
        <taxon>Dikarya</taxon>
        <taxon>Basidiomycota</taxon>
        <taxon>Pucciniomycotina</taxon>
        <taxon>Mixiomycetes</taxon>
        <taxon>Mixiales</taxon>
        <taxon>Mixiaceae</taxon>
        <taxon>Mixia</taxon>
    </lineage>
</organism>
<feature type="transmembrane region" description="Helical" evidence="2">
    <location>
        <begin position="109"/>
        <end position="128"/>
    </location>
</feature>
<proteinExistence type="predicted"/>
<evidence type="ECO:0000313" key="3">
    <source>
        <dbReference type="EMBL" id="GAA94819.1"/>
    </source>
</evidence>
<dbReference type="OMA" id="WIGTLIP"/>
<accession>G7DW13</accession>
<dbReference type="AlphaFoldDB" id="G7DW13"/>
<keyword evidence="4" id="KW-1185">Reference proteome</keyword>